<gene>
    <name evidence="3 5" type="primary">hisH</name>
    <name evidence="5" type="ORF">ACFOY1_13955</name>
</gene>
<keyword evidence="3" id="KW-0028">Amino-acid biosynthesis</keyword>
<comment type="function">
    <text evidence="3">IGPS catalyzes the conversion of PRFAR and glutamine to IGP, AICAR and glutamate. The HisH subunit catalyzes the hydrolysis of glutamine to glutamate and ammonia as part of the synthesis of IGP and AICAR. The resulting ammonia molecule is channeled to the active site of HisF.</text>
</comment>
<feature type="active site" description="Nucleophile" evidence="3">
    <location>
        <position position="82"/>
    </location>
</feature>
<dbReference type="NCBIfam" id="TIGR01855">
    <property type="entry name" value="IMP_synth_hisH"/>
    <property type="match status" value="1"/>
</dbReference>
<dbReference type="PANTHER" id="PTHR42701">
    <property type="entry name" value="IMIDAZOLE GLYCEROL PHOSPHATE SYNTHASE SUBUNIT HISH"/>
    <property type="match status" value="1"/>
</dbReference>
<comment type="subcellular location">
    <subcellularLocation>
        <location evidence="3">Cytoplasm</location>
    </subcellularLocation>
</comment>
<keyword evidence="3" id="KW-0368">Histidine biosynthesis</keyword>
<dbReference type="HAMAP" id="MF_00278">
    <property type="entry name" value="HisH"/>
    <property type="match status" value="1"/>
</dbReference>
<comment type="catalytic activity">
    <reaction evidence="3">
        <text>5-[(5-phospho-1-deoxy-D-ribulos-1-ylimino)methylamino]-1-(5-phospho-beta-D-ribosyl)imidazole-4-carboxamide + L-glutamine = D-erythro-1-(imidazol-4-yl)glycerol 3-phosphate + 5-amino-1-(5-phospho-beta-D-ribosyl)imidazole-4-carboxamide + L-glutamate + H(+)</text>
        <dbReference type="Rhea" id="RHEA:24793"/>
        <dbReference type="ChEBI" id="CHEBI:15378"/>
        <dbReference type="ChEBI" id="CHEBI:29985"/>
        <dbReference type="ChEBI" id="CHEBI:58278"/>
        <dbReference type="ChEBI" id="CHEBI:58359"/>
        <dbReference type="ChEBI" id="CHEBI:58475"/>
        <dbReference type="ChEBI" id="CHEBI:58525"/>
        <dbReference type="EC" id="4.3.2.10"/>
    </reaction>
</comment>
<dbReference type="EC" id="4.3.2.10" evidence="3"/>
<comment type="subunit">
    <text evidence="3">Heterodimer of HisH and HisF.</text>
</comment>
<dbReference type="InterPro" id="IPR017926">
    <property type="entry name" value="GATASE"/>
</dbReference>
<dbReference type="PANTHER" id="PTHR42701:SF2">
    <property type="entry name" value="IMIDAZOLE GLYCEROL PHOSPHATE SYNTHASE SUBUNIT HISH 1"/>
    <property type="match status" value="1"/>
</dbReference>
<dbReference type="GO" id="GO:0016829">
    <property type="term" value="F:lyase activity"/>
    <property type="evidence" value="ECO:0007669"/>
    <property type="project" value="UniProtKB-KW"/>
</dbReference>
<reference evidence="6" key="1">
    <citation type="journal article" date="2019" name="Int. J. Syst. Evol. Microbiol.">
        <title>The Global Catalogue of Microorganisms (GCM) 10K type strain sequencing project: providing services to taxonomists for standard genome sequencing and annotation.</title>
        <authorList>
            <consortium name="The Broad Institute Genomics Platform"/>
            <consortium name="The Broad Institute Genome Sequencing Center for Infectious Disease"/>
            <person name="Wu L."/>
            <person name="Ma J."/>
        </authorList>
    </citation>
    <scope>NUCLEOTIDE SEQUENCE [LARGE SCALE GENOMIC DNA]</scope>
    <source>
        <strain evidence="6">LMG 24813</strain>
    </source>
</reference>
<dbReference type="CDD" id="cd01748">
    <property type="entry name" value="GATase1_IGP_Synthase"/>
    <property type="match status" value="1"/>
</dbReference>
<keyword evidence="1 3" id="KW-0963">Cytoplasm</keyword>
<dbReference type="PIRSF" id="PIRSF000495">
    <property type="entry name" value="Amidotransf_hisH"/>
    <property type="match status" value="1"/>
</dbReference>
<evidence type="ECO:0000313" key="5">
    <source>
        <dbReference type="EMBL" id="MFC4202060.1"/>
    </source>
</evidence>
<comment type="pathway">
    <text evidence="3">Amino-acid biosynthesis; L-histidine biosynthesis; L-histidine from 5-phospho-alpha-D-ribose 1-diphosphate: step 5/9.</text>
</comment>
<evidence type="ECO:0000256" key="2">
    <source>
        <dbReference type="ARBA" id="ARBA00022962"/>
    </source>
</evidence>
<sequence>MNTIAIVDYGMGNFHSVARALRAAAPEADIRICQEAQEIDRASRVVFPGQGAMPDCMRTLRASGLIDAVLRAAREKPLLGVCVGEQMLFSRSEEGNTPCLDIFPGQVRRFTGPQFADGHAADDAPRLKIPHMGWNRVRQTRRHPLWNGIADDAYFYFVHSYYAEPADPALIVGETHYGLGFTCAVAAANIFAVQFHPEKSASDGLQLYRNFVNWAP</sequence>
<keyword evidence="2 3" id="KW-0315">Glutamine amidotransferase</keyword>
<comment type="caution">
    <text evidence="5">The sequence shown here is derived from an EMBL/GenBank/DDBJ whole genome shotgun (WGS) entry which is preliminary data.</text>
</comment>
<dbReference type="Proteomes" id="UP001595848">
    <property type="component" value="Unassembled WGS sequence"/>
</dbReference>
<dbReference type="EMBL" id="JBHSBV010000004">
    <property type="protein sequence ID" value="MFC4202060.1"/>
    <property type="molecule type" value="Genomic_DNA"/>
</dbReference>
<proteinExistence type="inferred from homology"/>
<feature type="active site" evidence="3">
    <location>
        <position position="196"/>
    </location>
</feature>
<keyword evidence="3 5" id="KW-0456">Lyase</keyword>
<dbReference type="RefSeq" id="WP_217964692.1">
    <property type="nucleotide sequence ID" value="NZ_JAHTBN010000004.1"/>
</dbReference>
<protein>
    <recommendedName>
        <fullName evidence="3">Imidazole glycerol phosphate synthase subunit HisH</fullName>
        <ecNumber evidence="3">4.3.2.10</ecNumber>
    </recommendedName>
    <alternativeName>
        <fullName evidence="3">IGP synthase glutaminase subunit</fullName>
        <ecNumber evidence="3">3.5.1.2</ecNumber>
    </alternativeName>
    <alternativeName>
        <fullName evidence="3">IGP synthase subunit HisH</fullName>
    </alternativeName>
    <alternativeName>
        <fullName evidence="3">ImGP synthase subunit HisH</fullName>
        <shortName evidence="3">IGPS subunit HisH</shortName>
    </alternativeName>
</protein>
<comment type="catalytic activity">
    <reaction evidence="3">
        <text>L-glutamine + H2O = L-glutamate + NH4(+)</text>
        <dbReference type="Rhea" id="RHEA:15889"/>
        <dbReference type="ChEBI" id="CHEBI:15377"/>
        <dbReference type="ChEBI" id="CHEBI:28938"/>
        <dbReference type="ChEBI" id="CHEBI:29985"/>
        <dbReference type="ChEBI" id="CHEBI:58359"/>
        <dbReference type="EC" id="3.5.1.2"/>
    </reaction>
</comment>
<dbReference type="Pfam" id="PF00117">
    <property type="entry name" value="GATase"/>
    <property type="match status" value="1"/>
</dbReference>
<keyword evidence="3" id="KW-0378">Hydrolase</keyword>
<evidence type="ECO:0000256" key="3">
    <source>
        <dbReference type="HAMAP-Rule" id="MF_00278"/>
    </source>
</evidence>
<organism evidence="5 6">
    <name type="scientific">Candidimonas humi</name>
    <dbReference type="NCBI Taxonomy" id="683355"/>
    <lineage>
        <taxon>Bacteria</taxon>
        <taxon>Pseudomonadati</taxon>
        <taxon>Pseudomonadota</taxon>
        <taxon>Betaproteobacteria</taxon>
        <taxon>Burkholderiales</taxon>
        <taxon>Alcaligenaceae</taxon>
        <taxon>Candidimonas</taxon>
    </lineage>
</organism>
<evidence type="ECO:0000256" key="1">
    <source>
        <dbReference type="ARBA" id="ARBA00022490"/>
    </source>
</evidence>
<accession>A0ABV8P1M1</accession>
<evidence type="ECO:0000259" key="4">
    <source>
        <dbReference type="Pfam" id="PF00117"/>
    </source>
</evidence>
<dbReference type="PROSITE" id="PS51273">
    <property type="entry name" value="GATASE_TYPE_1"/>
    <property type="match status" value="1"/>
</dbReference>
<feature type="domain" description="Glutamine amidotransferase" evidence="4">
    <location>
        <begin position="6"/>
        <end position="211"/>
    </location>
</feature>
<dbReference type="InterPro" id="IPR010139">
    <property type="entry name" value="Imidazole-glycPsynth_HisH"/>
</dbReference>
<evidence type="ECO:0000313" key="6">
    <source>
        <dbReference type="Proteomes" id="UP001595848"/>
    </source>
</evidence>
<feature type="active site" evidence="3">
    <location>
        <position position="198"/>
    </location>
</feature>
<name>A0ABV8P1M1_9BURK</name>
<dbReference type="EC" id="3.5.1.2" evidence="3"/>
<keyword evidence="6" id="KW-1185">Reference proteome</keyword>